<dbReference type="Gene3D" id="3.10.50.40">
    <property type="match status" value="1"/>
</dbReference>
<dbReference type="PROSITE" id="PS01096">
    <property type="entry name" value="PPIC_PPIASE_1"/>
    <property type="match status" value="1"/>
</dbReference>
<keyword evidence="8" id="KW-1185">Reference proteome</keyword>
<dbReference type="InterPro" id="IPR023058">
    <property type="entry name" value="PPIase_PpiC_CS"/>
</dbReference>
<evidence type="ECO:0000256" key="1">
    <source>
        <dbReference type="ARBA" id="ARBA00000971"/>
    </source>
</evidence>
<dbReference type="AlphaFoldDB" id="A0AA42B807"/>
<dbReference type="PROSITE" id="PS50198">
    <property type="entry name" value="PPIC_PPIASE_2"/>
    <property type="match status" value="1"/>
</dbReference>
<evidence type="ECO:0000313" key="7">
    <source>
        <dbReference type="EMBL" id="MCM2680437.1"/>
    </source>
</evidence>
<dbReference type="GO" id="GO:0003755">
    <property type="term" value="F:peptidyl-prolyl cis-trans isomerase activity"/>
    <property type="evidence" value="ECO:0007669"/>
    <property type="project" value="UniProtKB-KW"/>
</dbReference>
<evidence type="ECO:0000259" key="6">
    <source>
        <dbReference type="PROSITE" id="PS50198"/>
    </source>
</evidence>
<reference evidence="7 8" key="1">
    <citation type="journal article" date="2013" name="Antonie Van Leeuwenhoek">
        <title>Echinimonas agarilytica gen. nov., sp. nov., a new gammaproteobacterium isolated from the sea urchin Strongylocentrotus intermedius.</title>
        <authorList>
            <person name="Nedashkovskaya O.I."/>
            <person name="Stenkova A.M."/>
            <person name="Zhukova N.V."/>
            <person name="Van Trappen S."/>
            <person name="Lee J.S."/>
            <person name="Kim S.B."/>
        </authorList>
    </citation>
    <scope>NUCLEOTIDE SEQUENCE [LARGE SCALE GENOMIC DNA]</scope>
    <source>
        <strain evidence="7 8">KMM 6351</strain>
    </source>
</reference>
<dbReference type="InterPro" id="IPR050245">
    <property type="entry name" value="PrsA_foldase"/>
</dbReference>
<evidence type="ECO:0000256" key="2">
    <source>
        <dbReference type="ARBA" id="ARBA00007656"/>
    </source>
</evidence>
<evidence type="ECO:0000256" key="5">
    <source>
        <dbReference type="PROSITE-ProRule" id="PRU00278"/>
    </source>
</evidence>
<feature type="domain" description="PpiC" evidence="6">
    <location>
        <begin position="151"/>
        <end position="251"/>
    </location>
</feature>
<dbReference type="Pfam" id="PF00639">
    <property type="entry name" value="Rotamase"/>
    <property type="match status" value="1"/>
</dbReference>
<evidence type="ECO:0000256" key="4">
    <source>
        <dbReference type="ARBA" id="ARBA00023110"/>
    </source>
</evidence>
<sequence length="289" mass="32964">MAAIKSKDVQDNDERYQALSHYLAMRLSMNKFAKVRSELDESQELQLQKVLNNSLKLHKAVLSSSEASQVHLSNSQTSAVFLELVQRFPSRSDFEATLAENKLTEISLKQALQLENLSQKTLEFAAKDIEHFSESDAYHYYQHQADKFKQPERRRASHILITINPEFAENTKEAALKRIQDLLEVAQIHNFADLARRHSECPTAMHGGELGLVEAKTLHPELDAILFKMSPNSLSEVIESEAGFHLLMCQSVEVQHLVPFEQAKPKIIEQHTQLRQKRKQKAWIASLLG</sequence>
<comment type="catalytic activity">
    <reaction evidence="1">
        <text>[protein]-peptidylproline (omega=180) = [protein]-peptidylproline (omega=0)</text>
        <dbReference type="Rhea" id="RHEA:16237"/>
        <dbReference type="Rhea" id="RHEA-COMP:10747"/>
        <dbReference type="Rhea" id="RHEA-COMP:10748"/>
        <dbReference type="ChEBI" id="CHEBI:83833"/>
        <dbReference type="ChEBI" id="CHEBI:83834"/>
        <dbReference type="EC" id="5.2.1.8"/>
    </reaction>
</comment>
<dbReference type="InterPro" id="IPR046357">
    <property type="entry name" value="PPIase_dom_sf"/>
</dbReference>
<evidence type="ECO:0000256" key="3">
    <source>
        <dbReference type="ARBA" id="ARBA00013194"/>
    </source>
</evidence>
<protein>
    <recommendedName>
        <fullName evidence="3">peptidylprolyl isomerase</fullName>
        <ecNumber evidence="3">5.2.1.8</ecNumber>
    </recommendedName>
</protein>
<dbReference type="EC" id="5.2.1.8" evidence="3"/>
<dbReference type="EMBL" id="JAMQGP010000006">
    <property type="protein sequence ID" value="MCM2680437.1"/>
    <property type="molecule type" value="Genomic_DNA"/>
</dbReference>
<dbReference type="SUPFAM" id="SSF54534">
    <property type="entry name" value="FKBP-like"/>
    <property type="match status" value="1"/>
</dbReference>
<gene>
    <name evidence="7" type="ORF">NAF29_12265</name>
</gene>
<dbReference type="InterPro" id="IPR000297">
    <property type="entry name" value="PPIase_PpiC"/>
</dbReference>
<dbReference type="Proteomes" id="UP001165393">
    <property type="component" value="Unassembled WGS sequence"/>
</dbReference>
<evidence type="ECO:0000313" key="8">
    <source>
        <dbReference type="Proteomes" id="UP001165393"/>
    </source>
</evidence>
<dbReference type="PANTHER" id="PTHR47245:SF2">
    <property type="entry name" value="PEPTIDYL-PROLYL CIS-TRANS ISOMERASE HP_0175-RELATED"/>
    <property type="match status" value="1"/>
</dbReference>
<organism evidence="7 8">
    <name type="scientific">Echinimonas agarilytica</name>
    <dbReference type="NCBI Taxonomy" id="1215918"/>
    <lineage>
        <taxon>Bacteria</taxon>
        <taxon>Pseudomonadati</taxon>
        <taxon>Pseudomonadota</taxon>
        <taxon>Gammaproteobacteria</taxon>
        <taxon>Alteromonadales</taxon>
        <taxon>Echinimonadaceae</taxon>
        <taxon>Echinimonas</taxon>
    </lineage>
</organism>
<dbReference type="SUPFAM" id="SSF109998">
    <property type="entry name" value="Triger factor/SurA peptide-binding domain-like"/>
    <property type="match status" value="1"/>
</dbReference>
<name>A0AA42B807_9GAMM</name>
<dbReference type="PANTHER" id="PTHR47245">
    <property type="entry name" value="PEPTIDYLPROLYL ISOMERASE"/>
    <property type="match status" value="1"/>
</dbReference>
<comment type="similarity">
    <text evidence="2">Belongs to the PpiC/parvulin rotamase family.</text>
</comment>
<accession>A0AA42B807</accession>
<keyword evidence="5 7" id="KW-0413">Isomerase</keyword>
<dbReference type="InterPro" id="IPR027304">
    <property type="entry name" value="Trigger_fact/SurA_dom_sf"/>
</dbReference>
<dbReference type="RefSeq" id="WP_251261873.1">
    <property type="nucleotide sequence ID" value="NZ_JAMQGP010000006.1"/>
</dbReference>
<proteinExistence type="inferred from homology"/>
<comment type="caution">
    <text evidence="7">The sequence shown here is derived from an EMBL/GenBank/DDBJ whole genome shotgun (WGS) entry which is preliminary data.</text>
</comment>
<keyword evidence="4 5" id="KW-0697">Rotamase</keyword>